<evidence type="ECO:0000256" key="1">
    <source>
        <dbReference type="SAM" id="MobiDB-lite"/>
    </source>
</evidence>
<evidence type="ECO:0000313" key="3">
    <source>
        <dbReference type="Proteomes" id="UP000591131"/>
    </source>
</evidence>
<evidence type="ECO:0000313" key="2">
    <source>
        <dbReference type="EMBL" id="KAF4655636.1"/>
    </source>
</evidence>
<dbReference type="OrthoDB" id="10560675at2759"/>
<name>A0A7J6L920_PERCH</name>
<comment type="caution">
    <text evidence="2">The sequence shown here is derived from an EMBL/GenBank/DDBJ whole genome shotgun (WGS) entry which is preliminary data.</text>
</comment>
<keyword evidence="3" id="KW-1185">Reference proteome</keyword>
<organism evidence="2 3">
    <name type="scientific">Perkinsus chesapeaki</name>
    <name type="common">Clam parasite</name>
    <name type="synonym">Perkinsus andrewsi</name>
    <dbReference type="NCBI Taxonomy" id="330153"/>
    <lineage>
        <taxon>Eukaryota</taxon>
        <taxon>Sar</taxon>
        <taxon>Alveolata</taxon>
        <taxon>Perkinsozoa</taxon>
        <taxon>Perkinsea</taxon>
        <taxon>Perkinsida</taxon>
        <taxon>Perkinsidae</taxon>
        <taxon>Perkinsus</taxon>
    </lineage>
</organism>
<sequence>MPEEYLFTFNLIQPKRYLSSEIVATLGGIFWCWLSHASTSIVFSTGCLLSHVLWSPFVLLYAYFVARGQEETFAEKIAKQAKLREEKKEDPPILYSPNARGGIQGLGGGPGLYADKDGDTAHDFYEANDTNGSALRSMDMADFNFPEVTCLGAEGPPLLPPQILYAGKVYSHESDAQSDRGDRRRLWNAAALRRVIMSQHHIEQIKRKIERKCAAERSRNQLRKSIVPRAAAGRSEGSQALEATLAQHAKSVPHLCAAAHREGRRMSLPAAPVAQQG</sequence>
<dbReference type="EMBL" id="JAAPAO010000646">
    <property type="protein sequence ID" value="KAF4655636.1"/>
    <property type="molecule type" value="Genomic_DNA"/>
</dbReference>
<gene>
    <name evidence="2" type="ORF">FOL47_009347</name>
</gene>
<accession>A0A7J6L920</accession>
<protein>
    <submittedName>
        <fullName evidence="2">Uncharacterized protein</fullName>
    </submittedName>
</protein>
<proteinExistence type="predicted"/>
<feature type="region of interest" description="Disordered" evidence="1">
    <location>
        <begin position="257"/>
        <end position="277"/>
    </location>
</feature>
<reference evidence="2 3" key="1">
    <citation type="submission" date="2020-04" db="EMBL/GenBank/DDBJ databases">
        <title>Perkinsus chesapeaki whole genome sequence.</title>
        <authorList>
            <person name="Bogema D.R."/>
        </authorList>
    </citation>
    <scope>NUCLEOTIDE SEQUENCE [LARGE SCALE GENOMIC DNA]</scope>
    <source>
        <strain evidence="2">ATCC PRA-425</strain>
    </source>
</reference>
<dbReference type="AlphaFoldDB" id="A0A7J6L920"/>
<dbReference type="Proteomes" id="UP000591131">
    <property type="component" value="Unassembled WGS sequence"/>
</dbReference>